<keyword evidence="3" id="KW-1185">Reference proteome</keyword>
<gene>
    <name evidence="2" type="ORF">Trichorick_01378</name>
</gene>
<sequence length="75" mass="8569">MFLRVVLSYILFLMGYIAYILHTSTPDQLHAGSLWLSSFTSFFLGVFTSFTGFEKNTKITKEAQVLEQAHDSEQD</sequence>
<keyword evidence="2" id="KW-0614">Plasmid</keyword>
<keyword evidence="1" id="KW-0472">Membrane</keyword>
<accession>A0ABZ0UW97</accession>
<feature type="transmembrane region" description="Helical" evidence="1">
    <location>
        <begin position="34"/>
        <end position="53"/>
    </location>
</feature>
<dbReference type="EMBL" id="CP112933">
    <property type="protein sequence ID" value="WPY01465.1"/>
    <property type="molecule type" value="Genomic_DNA"/>
</dbReference>
<dbReference type="Proteomes" id="UP001326613">
    <property type="component" value="Plasmid unnamed1"/>
</dbReference>
<evidence type="ECO:0000313" key="3">
    <source>
        <dbReference type="Proteomes" id="UP001326613"/>
    </source>
</evidence>
<name>A0ABZ0UW97_9RICK</name>
<protein>
    <submittedName>
        <fullName evidence="2">Uncharacterized protein</fullName>
    </submittedName>
</protein>
<organism evidence="2 3">
    <name type="scientific">Candidatus Trichorickettsia mobilis</name>
    <dbReference type="NCBI Taxonomy" id="1346319"/>
    <lineage>
        <taxon>Bacteria</taxon>
        <taxon>Pseudomonadati</taxon>
        <taxon>Pseudomonadota</taxon>
        <taxon>Alphaproteobacteria</taxon>
        <taxon>Rickettsiales</taxon>
        <taxon>Rickettsiaceae</taxon>
        <taxon>Rickettsieae</taxon>
        <taxon>Candidatus Trichorickettsia</taxon>
    </lineage>
</organism>
<evidence type="ECO:0000256" key="1">
    <source>
        <dbReference type="SAM" id="Phobius"/>
    </source>
</evidence>
<feature type="transmembrane region" description="Helical" evidence="1">
    <location>
        <begin position="5"/>
        <end position="22"/>
    </location>
</feature>
<evidence type="ECO:0000313" key="2">
    <source>
        <dbReference type="EMBL" id="WPY01465.1"/>
    </source>
</evidence>
<geneLocation type="plasmid" evidence="2 3">
    <name>unnamed1</name>
</geneLocation>
<reference evidence="2 3" key="1">
    <citation type="submission" date="2022-10" db="EMBL/GenBank/DDBJ databases">
        <title>Host association and intracellularity evolved multiple times independently in the Rickettsiales.</title>
        <authorList>
            <person name="Castelli M."/>
            <person name="Nardi T."/>
            <person name="Gammuto L."/>
            <person name="Bellinzona G."/>
            <person name="Sabaneyeva E."/>
            <person name="Potekhin A."/>
            <person name="Serra V."/>
            <person name="Petroni G."/>
            <person name="Sassera D."/>
        </authorList>
    </citation>
    <scope>NUCLEOTIDE SEQUENCE [LARGE SCALE GENOMIC DNA]</scope>
    <source>
        <strain evidence="2 3">Kr 154-4</strain>
        <plasmid evidence="2 3">unnamed1</plasmid>
    </source>
</reference>
<proteinExistence type="predicted"/>
<keyword evidence="1" id="KW-0812">Transmembrane</keyword>
<keyword evidence="1" id="KW-1133">Transmembrane helix</keyword>